<name>A0A5A7QTM0_STRAF</name>
<sequence length="2477" mass="274419">MKKRVIQKSTQQNIMSPITRIMGEIAPASSRQSPMELPLQLIKSGTIPPAPTRSGHGSQANADFLLDFARHSWIAYGTGSLVVISHFQDPLMEAEAKVGPIYRQVIELSREVDVYTSAISWSPVIPSVGELAVALGDRIVLLTSNEDESTISSFCWSQTAILAQSMKVEAIQWTGSGDGIISGGIEVVMWRRKEKIWEIAWSFKPEVPQTVISTTWSADGFSATAPSSKVPFEGLSSPQNDSRQCVLIFEGDDHSKYPQAELHHPMPVRMIQWRPMAGKPSQRHVRHALRPVILTCCLDGAVRLWGEIDDGRIRKSGRDSSDQKAAKLSFCVIAVIEINRNLNSFPGSDVFVSWATEAEGVAVTDEEVRYFSCLDDLQHETASRCAWLVGFGPDRATALWTVHCLDDFAPLRFPRVNLLKKWDSVSSEVEASELSVLKVLMMRSTVFGPPVVCSLVQLLPCITFVWIQLYPQPSTSTEVESTNDSHTEKPSVACAKEILKVDGHSGKILQLTIHPFSIEVELAASLDENGLLLFWSSPIYFNSHIGLPTSTPSWKICGRTSFADHYPNYVCLSWAPGVLSEDLVLLMGHADGIDCFIVTLKSNEGIVGFHKLFSLPFRTGHCGGGLSRLCSIALPSYCNGCFVFSRFLLVALWMDGFQALSWEITIHCRDSQGICQKEHLETFVSSFSGKSYSISVDPCSSLIPIPHDDDKVTSYDVVCPNFLVSSVEQKLSFADGIGECCYGYHMITGCVDGSLKLWRSMPAQSLSSAAYWSLVGVLSTNQAPILAVGATACGQKVATASKTNHQNNSCAILIWEGMHIQSSSCFMLEDELYVEGEIVALNWLRLGNGHLLLGVCLRNELRVYVLRCHGGQDILKCEKPLEGHAWVCIAVTSALPVISDFLWGPKGTLMVIHNTYFSLFSHFLLSSEHGCSKSHVRLSNVIHYSKHPVEVIGGEYQSQLPGKISTKDDSKSIANSERCQWIHSSCTGIYFCSMSEIAEYIGGSLPLFHPEALLINLSSGSWKRALIALRHLAKNLSSIKLSEQRHGARTSSNIISPIPLSNYMEGLLSPISSEKLFQWSGPLFESGFSHFGSVGGHDSPSSAPISSSSKSEFYDFVEAFESLYGNAQITEVEKMQALALIDLLQEVANPHRASAYGSLDEPGKRFWVAIRFQQLHFAKRFSRLPQVEELVASSGLIGWAYHSDCHDNLFNSLLSAEPSWEEMRSMGVGFWYTNVVQIRVKMERLARQRYMKNKDPKACTLLYIALNRHQVLASLFKISKDEKDKPLAGFLTRNFQEDKNKAAALKNAYVLMGKHQLELAIAFFLLGGDASSAVTVCAKNLGDEQLALVICRLIEGCGGPLERDLISKFLLPSSLSRGDFWMASLLQWLLGNYSQSFMTMVGVEMSSEVNISVISFSHSSFLDPSIGQYCLMLATKTSMKNAVGEFNAAVLRRWAALMNVTSLRRCGLPLEALECIALSNDLSSGPTNGSVMSSSTCSLRVEMVEQSVKKCSTNWISDEISCHIVSHSKLQMAMQYIWNLLKQHPSCVGNDSSCFGGCLNYEADSQEFEKLLNEFCCKLAAAISYFKQKFLLVPRHLISMIVLSLHQNGLEFIGKYVLRDYIQEFQSEDGGNKPDNLFFCPSNLLLKSTEEISYLYLNYVVSCEKLWHTNHLTRNGLTGEGRFCWLAAWGFSNQGIARAFWCFRAMLQLSLRSYSSESLKLLFRILLLFEYHVIFASAWLQKNFKAVIISVRPVLLTLMRGSSTFEIKTEDLDKLIAEIEKILAHELQSVDSVRHVIINGQKQEQSETFPDDRIWLVSGSLWMQMSKFLEHQLNILSELNKSYSSSSFPLLELKDSNVQHEIGLISSMSVELMKLACAEISRNCSKQFATYLLQEVNPFKISSLFDLEGGLPQQGAQDINKIECMKFENGDQLFDFEQLWHVCTDLRIINGAFLKEYHKWLLHYKQKSSSGWIDTYVGITREFECEETWDKEDRLGSPSHTSGSPLACLTPNDHPFKGHGVNDSSESKRFIPFQNPKEIYKRNGELLEALCVNSIDQCQAALASNKKGLIFFNWDDGPNRDESKYIWGEADWPRNEWLDFYSTSVPTYVSPGMDLRDKNCTNIGFSGASSCEGALAGPGYAGVGSSSLRWGIQESSDEFFDPPATVNNVRTRAFASHPSRPFFLVGSSNTHTYLWEFGKDTASATYGVLPASNVPSPYVVPSVSAVQFEHCGHRFVTGALDGTVSTWQLEVGGRSIIHPTESAACFNNHTADVTYVTASGSIVAAAGHSSSAKIDGGARSLSVFDNDIGSGSISPLILTGGKSGDVGLHDFRYIATGRTKKHKHVETGDHSISASSSVDMRSKTGDQNRNGMLWYIPKAHSGSVTKISTIPNTSFFLTGSKDGDVKLWDAKRAKLVFHWPRLHERHTFLQPSSRGFGGVVRAGVTDIQVVSNGFLTCGGDGSVKFVGFRECPLLTTA</sequence>
<dbReference type="SMART" id="SM00320">
    <property type="entry name" value="WD40"/>
    <property type="match status" value="9"/>
</dbReference>
<dbReference type="PANTHER" id="PTHR13950:SF9">
    <property type="entry name" value="RABCONNECTIN-3A"/>
    <property type="match status" value="1"/>
</dbReference>
<dbReference type="InterPro" id="IPR052208">
    <property type="entry name" value="DmX-like/RAVE_component"/>
</dbReference>
<dbReference type="GO" id="GO:0043291">
    <property type="term" value="C:RAVE complex"/>
    <property type="evidence" value="ECO:0007669"/>
    <property type="project" value="TreeGrafter"/>
</dbReference>
<dbReference type="PANTHER" id="PTHR13950">
    <property type="entry name" value="RABCONNECTIN-RELATED"/>
    <property type="match status" value="1"/>
</dbReference>
<proteinExistence type="predicted"/>
<dbReference type="Gene3D" id="2.130.10.10">
    <property type="entry name" value="YVTN repeat-like/Quinoprotein amine dehydrogenase"/>
    <property type="match status" value="1"/>
</dbReference>
<keyword evidence="5" id="KW-1185">Reference proteome</keyword>
<evidence type="ECO:0000256" key="1">
    <source>
        <dbReference type="PROSITE-ProRule" id="PRU00221"/>
    </source>
</evidence>
<reference evidence="5" key="1">
    <citation type="journal article" date="2019" name="Curr. Biol.">
        <title>Genome Sequence of Striga asiatica Provides Insight into the Evolution of Plant Parasitism.</title>
        <authorList>
            <person name="Yoshida S."/>
            <person name="Kim S."/>
            <person name="Wafula E.K."/>
            <person name="Tanskanen J."/>
            <person name="Kim Y.M."/>
            <person name="Honaas L."/>
            <person name="Yang Z."/>
            <person name="Spallek T."/>
            <person name="Conn C.E."/>
            <person name="Ichihashi Y."/>
            <person name="Cheong K."/>
            <person name="Cui S."/>
            <person name="Der J.P."/>
            <person name="Gundlach H."/>
            <person name="Jiao Y."/>
            <person name="Hori C."/>
            <person name="Ishida J.K."/>
            <person name="Kasahara H."/>
            <person name="Kiba T."/>
            <person name="Kim M.S."/>
            <person name="Koo N."/>
            <person name="Laohavisit A."/>
            <person name="Lee Y.H."/>
            <person name="Lumba S."/>
            <person name="McCourt P."/>
            <person name="Mortimer J.C."/>
            <person name="Mutuku J.M."/>
            <person name="Nomura T."/>
            <person name="Sasaki-Sekimoto Y."/>
            <person name="Seto Y."/>
            <person name="Wang Y."/>
            <person name="Wakatake T."/>
            <person name="Sakakibara H."/>
            <person name="Demura T."/>
            <person name="Yamaguchi S."/>
            <person name="Yoneyama K."/>
            <person name="Manabe R.I."/>
            <person name="Nelson D.C."/>
            <person name="Schulman A.H."/>
            <person name="Timko M.P."/>
            <person name="dePamphilis C.W."/>
            <person name="Choi D."/>
            <person name="Shirasu K."/>
        </authorList>
    </citation>
    <scope>NUCLEOTIDE SEQUENCE [LARGE SCALE GENOMIC DNA]</scope>
    <source>
        <strain evidence="5">cv. UVA1</strain>
    </source>
</reference>
<evidence type="ECO:0000259" key="3">
    <source>
        <dbReference type="Pfam" id="PF12234"/>
    </source>
</evidence>
<accession>A0A5A7QTM0</accession>
<protein>
    <submittedName>
        <fullName evidence="4">Transducin family protein / WD-40 repeat family protein</fullName>
    </submittedName>
</protein>
<dbReference type="OrthoDB" id="342131at2759"/>
<dbReference type="PROSITE" id="PS50294">
    <property type="entry name" value="WD_REPEATS_REGION"/>
    <property type="match status" value="1"/>
</dbReference>
<gene>
    <name evidence="4" type="ORF">STAS_25852</name>
</gene>
<dbReference type="InterPro" id="IPR036322">
    <property type="entry name" value="WD40_repeat_dom_sf"/>
</dbReference>
<feature type="region of interest" description="Disordered" evidence="2">
    <location>
        <begin position="2342"/>
        <end position="2363"/>
    </location>
</feature>
<dbReference type="InterPro" id="IPR001680">
    <property type="entry name" value="WD40_rpt"/>
</dbReference>
<dbReference type="Proteomes" id="UP000325081">
    <property type="component" value="Unassembled WGS sequence"/>
</dbReference>
<dbReference type="Pfam" id="PF00400">
    <property type="entry name" value="WD40"/>
    <property type="match status" value="1"/>
</dbReference>
<feature type="repeat" description="WD" evidence="1">
    <location>
        <begin position="2377"/>
        <end position="2418"/>
    </location>
</feature>
<feature type="compositionally biased region" description="Polar residues" evidence="2">
    <location>
        <begin position="2350"/>
        <end position="2359"/>
    </location>
</feature>
<feature type="domain" description="RAVE complex protein Rav1 C-terminal" evidence="3">
    <location>
        <begin position="826"/>
        <end position="1403"/>
    </location>
</feature>
<dbReference type="SUPFAM" id="SSF117289">
    <property type="entry name" value="Nucleoporin domain"/>
    <property type="match status" value="1"/>
</dbReference>
<evidence type="ECO:0000256" key="2">
    <source>
        <dbReference type="SAM" id="MobiDB-lite"/>
    </source>
</evidence>
<dbReference type="InterPro" id="IPR022033">
    <property type="entry name" value="Rav1p_C"/>
</dbReference>
<dbReference type="InterPro" id="IPR015943">
    <property type="entry name" value="WD40/YVTN_repeat-like_dom_sf"/>
</dbReference>
<evidence type="ECO:0000313" key="4">
    <source>
        <dbReference type="EMBL" id="GER48683.1"/>
    </source>
</evidence>
<dbReference type="GO" id="GO:0007035">
    <property type="term" value="P:vacuolar acidification"/>
    <property type="evidence" value="ECO:0007669"/>
    <property type="project" value="TreeGrafter"/>
</dbReference>
<organism evidence="4 5">
    <name type="scientific">Striga asiatica</name>
    <name type="common">Asiatic witchweed</name>
    <name type="synonym">Buchnera asiatica</name>
    <dbReference type="NCBI Taxonomy" id="4170"/>
    <lineage>
        <taxon>Eukaryota</taxon>
        <taxon>Viridiplantae</taxon>
        <taxon>Streptophyta</taxon>
        <taxon>Embryophyta</taxon>
        <taxon>Tracheophyta</taxon>
        <taxon>Spermatophyta</taxon>
        <taxon>Magnoliopsida</taxon>
        <taxon>eudicotyledons</taxon>
        <taxon>Gunneridae</taxon>
        <taxon>Pentapetalae</taxon>
        <taxon>asterids</taxon>
        <taxon>lamiids</taxon>
        <taxon>Lamiales</taxon>
        <taxon>Orobanchaceae</taxon>
        <taxon>Buchnereae</taxon>
        <taxon>Striga</taxon>
    </lineage>
</organism>
<keyword evidence="1" id="KW-0853">WD repeat</keyword>
<dbReference type="EMBL" id="BKCP01008292">
    <property type="protein sequence ID" value="GER48683.1"/>
    <property type="molecule type" value="Genomic_DNA"/>
</dbReference>
<dbReference type="PROSITE" id="PS50082">
    <property type="entry name" value="WD_REPEATS_2"/>
    <property type="match status" value="1"/>
</dbReference>
<dbReference type="Pfam" id="PF12234">
    <property type="entry name" value="Rav1p_C"/>
    <property type="match status" value="1"/>
</dbReference>
<dbReference type="SUPFAM" id="SSF50978">
    <property type="entry name" value="WD40 repeat-like"/>
    <property type="match status" value="3"/>
</dbReference>
<evidence type="ECO:0000313" key="5">
    <source>
        <dbReference type="Proteomes" id="UP000325081"/>
    </source>
</evidence>
<comment type="caution">
    <text evidence="4">The sequence shown here is derived from an EMBL/GenBank/DDBJ whole genome shotgun (WGS) entry which is preliminary data.</text>
</comment>